<dbReference type="InterPro" id="IPR011009">
    <property type="entry name" value="Kinase-like_dom_sf"/>
</dbReference>
<gene>
    <name evidence="1" type="ORF">METZ01_LOCUS223187</name>
</gene>
<accession>A0A382G6Z9</accession>
<feature type="non-terminal residue" evidence="1">
    <location>
        <position position="253"/>
    </location>
</feature>
<evidence type="ECO:0008006" key="2">
    <source>
        <dbReference type="Google" id="ProtNLM"/>
    </source>
</evidence>
<reference evidence="1" key="1">
    <citation type="submission" date="2018-05" db="EMBL/GenBank/DDBJ databases">
        <authorList>
            <person name="Lanie J.A."/>
            <person name="Ng W.-L."/>
            <person name="Kazmierczak K.M."/>
            <person name="Andrzejewski T.M."/>
            <person name="Davidsen T.M."/>
            <person name="Wayne K.J."/>
            <person name="Tettelin H."/>
            <person name="Glass J.I."/>
            <person name="Rusch D."/>
            <person name="Podicherti R."/>
            <person name="Tsui H.-C.T."/>
            <person name="Winkler M.E."/>
        </authorList>
    </citation>
    <scope>NUCLEOTIDE SEQUENCE</scope>
</reference>
<dbReference type="AlphaFoldDB" id="A0A382G6Z9"/>
<dbReference type="Pfam" id="PF06293">
    <property type="entry name" value="Kdo"/>
    <property type="match status" value="1"/>
</dbReference>
<dbReference type="SUPFAM" id="SSF56112">
    <property type="entry name" value="Protein kinase-like (PK-like)"/>
    <property type="match status" value="1"/>
</dbReference>
<evidence type="ECO:0000313" key="1">
    <source>
        <dbReference type="EMBL" id="SVB70333.1"/>
    </source>
</evidence>
<dbReference type="Gene3D" id="1.10.510.10">
    <property type="entry name" value="Transferase(Phosphotransferase) domain 1"/>
    <property type="match status" value="1"/>
</dbReference>
<sequence>VAGVEHQVEVLSRLQFPGIVTLEGFHRDGGTVTLRLGDDLPTLGERTPASAAECAYLGAALGRTVGEVHRAGFAHRDLRPDTVLVDEEGRPLLSGFDRATEATAEVRQEDLRALLLLLAGLLDLLPATDVVDERRFRRRLARTLRPRRHGDVIDLSGTLAELGAEFDERSPDLSTDTPGDDLRLRIKSRMSLSRVRARPVLLVTLAVAALLYGVGINRETRPVLAPDGPVVEFDGQRYQVGRPGDVAVIGDWT</sequence>
<proteinExistence type="predicted"/>
<feature type="non-terminal residue" evidence="1">
    <location>
        <position position="1"/>
    </location>
</feature>
<protein>
    <recommendedName>
        <fullName evidence="2">Protein kinase domain-containing protein</fullName>
    </recommendedName>
</protein>
<name>A0A382G6Z9_9ZZZZ</name>
<organism evidence="1">
    <name type="scientific">marine metagenome</name>
    <dbReference type="NCBI Taxonomy" id="408172"/>
    <lineage>
        <taxon>unclassified sequences</taxon>
        <taxon>metagenomes</taxon>
        <taxon>ecological metagenomes</taxon>
    </lineage>
</organism>
<dbReference type="EMBL" id="UINC01053609">
    <property type="protein sequence ID" value="SVB70333.1"/>
    <property type="molecule type" value="Genomic_DNA"/>
</dbReference>